<dbReference type="Proteomes" id="UP000886523">
    <property type="component" value="Unassembled WGS sequence"/>
</dbReference>
<name>A0A9P6B976_9AGAM</name>
<comment type="caution">
    <text evidence="1">The sequence shown here is derived from an EMBL/GenBank/DDBJ whole genome shotgun (WGS) entry which is preliminary data.</text>
</comment>
<gene>
    <name evidence="1" type="ORF">BS47DRAFT_1336509</name>
</gene>
<accession>A0A9P6B976</accession>
<protein>
    <submittedName>
        <fullName evidence="1">Uncharacterized protein</fullName>
    </submittedName>
</protein>
<evidence type="ECO:0000313" key="2">
    <source>
        <dbReference type="Proteomes" id="UP000886523"/>
    </source>
</evidence>
<dbReference type="EMBL" id="MU128915">
    <property type="protein sequence ID" value="KAF9519809.1"/>
    <property type="molecule type" value="Genomic_DNA"/>
</dbReference>
<organism evidence="1 2">
    <name type="scientific">Hydnum rufescens UP504</name>
    <dbReference type="NCBI Taxonomy" id="1448309"/>
    <lineage>
        <taxon>Eukaryota</taxon>
        <taxon>Fungi</taxon>
        <taxon>Dikarya</taxon>
        <taxon>Basidiomycota</taxon>
        <taxon>Agaricomycotina</taxon>
        <taxon>Agaricomycetes</taxon>
        <taxon>Cantharellales</taxon>
        <taxon>Hydnaceae</taxon>
        <taxon>Hydnum</taxon>
    </lineage>
</organism>
<sequence length="68" mass="7621">MCDNAVTNAHGGCTLIVPMVASELLVCAKRRHHEYGNRPPTCQLLDPVNHSHQLAMYDIDRRGECVYV</sequence>
<dbReference type="AlphaFoldDB" id="A0A9P6B976"/>
<evidence type="ECO:0000313" key="1">
    <source>
        <dbReference type="EMBL" id="KAF9519809.1"/>
    </source>
</evidence>
<reference evidence="1" key="1">
    <citation type="journal article" date="2020" name="Nat. Commun.">
        <title>Large-scale genome sequencing of mycorrhizal fungi provides insights into the early evolution of symbiotic traits.</title>
        <authorList>
            <person name="Miyauchi S."/>
            <person name="Kiss E."/>
            <person name="Kuo A."/>
            <person name="Drula E."/>
            <person name="Kohler A."/>
            <person name="Sanchez-Garcia M."/>
            <person name="Morin E."/>
            <person name="Andreopoulos B."/>
            <person name="Barry K.W."/>
            <person name="Bonito G."/>
            <person name="Buee M."/>
            <person name="Carver A."/>
            <person name="Chen C."/>
            <person name="Cichocki N."/>
            <person name="Clum A."/>
            <person name="Culley D."/>
            <person name="Crous P.W."/>
            <person name="Fauchery L."/>
            <person name="Girlanda M."/>
            <person name="Hayes R.D."/>
            <person name="Keri Z."/>
            <person name="LaButti K."/>
            <person name="Lipzen A."/>
            <person name="Lombard V."/>
            <person name="Magnuson J."/>
            <person name="Maillard F."/>
            <person name="Murat C."/>
            <person name="Nolan M."/>
            <person name="Ohm R.A."/>
            <person name="Pangilinan J."/>
            <person name="Pereira M.F."/>
            <person name="Perotto S."/>
            <person name="Peter M."/>
            <person name="Pfister S."/>
            <person name="Riley R."/>
            <person name="Sitrit Y."/>
            <person name="Stielow J.B."/>
            <person name="Szollosi G."/>
            <person name="Zifcakova L."/>
            <person name="Stursova M."/>
            <person name="Spatafora J.W."/>
            <person name="Tedersoo L."/>
            <person name="Vaario L.M."/>
            <person name="Yamada A."/>
            <person name="Yan M."/>
            <person name="Wang P."/>
            <person name="Xu J."/>
            <person name="Bruns T."/>
            <person name="Baldrian P."/>
            <person name="Vilgalys R."/>
            <person name="Dunand C."/>
            <person name="Henrissat B."/>
            <person name="Grigoriev I.V."/>
            <person name="Hibbett D."/>
            <person name="Nagy L.G."/>
            <person name="Martin F.M."/>
        </authorList>
    </citation>
    <scope>NUCLEOTIDE SEQUENCE</scope>
    <source>
        <strain evidence="1">UP504</strain>
    </source>
</reference>
<proteinExistence type="predicted"/>
<keyword evidence="2" id="KW-1185">Reference proteome</keyword>